<keyword evidence="2" id="KW-1185">Reference proteome</keyword>
<protein>
    <submittedName>
        <fullName evidence="1">Uncharacterized protein</fullName>
    </submittedName>
</protein>
<gene>
    <name evidence="1" type="ORF">O6H91_09G115500</name>
</gene>
<dbReference type="EMBL" id="CM055100">
    <property type="protein sequence ID" value="KAJ7545332.1"/>
    <property type="molecule type" value="Genomic_DNA"/>
</dbReference>
<organism evidence="1 2">
    <name type="scientific">Diphasiastrum complanatum</name>
    <name type="common">Issler's clubmoss</name>
    <name type="synonym">Lycopodium complanatum</name>
    <dbReference type="NCBI Taxonomy" id="34168"/>
    <lineage>
        <taxon>Eukaryota</taxon>
        <taxon>Viridiplantae</taxon>
        <taxon>Streptophyta</taxon>
        <taxon>Embryophyta</taxon>
        <taxon>Tracheophyta</taxon>
        <taxon>Lycopodiopsida</taxon>
        <taxon>Lycopodiales</taxon>
        <taxon>Lycopodiaceae</taxon>
        <taxon>Lycopodioideae</taxon>
        <taxon>Diphasiastrum</taxon>
    </lineage>
</organism>
<proteinExistence type="predicted"/>
<accession>A0ACC2CTN6</accession>
<reference evidence="2" key="1">
    <citation type="journal article" date="2024" name="Proc. Natl. Acad. Sci. U.S.A.">
        <title>Extraordinary preservation of gene collinearity over three hundred million years revealed in homosporous lycophytes.</title>
        <authorList>
            <person name="Li C."/>
            <person name="Wickell D."/>
            <person name="Kuo L.Y."/>
            <person name="Chen X."/>
            <person name="Nie B."/>
            <person name="Liao X."/>
            <person name="Peng D."/>
            <person name="Ji J."/>
            <person name="Jenkins J."/>
            <person name="Williams M."/>
            <person name="Shu S."/>
            <person name="Plott C."/>
            <person name="Barry K."/>
            <person name="Rajasekar S."/>
            <person name="Grimwood J."/>
            <person name="Han X."/>
            <person name="Sun S."/>
            <person name="Hou Z."/>
            <person name="He W."/>
            <person name="Dai G."/>
            <person name="Sun C."/>
            <person name="Schmutz J."/>
            <person name="Leebens-Mack J.H."/>
            <person name="Li F.W."/>
            <person name="Wang L."/>
        </authorList>
    </citation>
    <scope>NUCLEOTIDE SEQUENCE [LARGE SCALE GENOMIC DNA]</scope>
    <source>
        <strain evidence="2">cv. PW_Plant_1</strain>
    </source>
</reference>
<evidence type="ECO:0000313" key="1">
    <source>
        <dbReference type="EMBL" id="KAJ7545332.1"/>
    </source>
</evidence>
<evidence type="ECO:0000313" key="2">
    <source>
        <dbReference type="Proteomes" id="UP001162992"/>
    </source>
</evidence>
<sequence>MAWRQLMTQGRNSFRHTVSSGFLGSFHRQPEAYVQQLHFDALGLVNTGPFQNAVQKRYLGGYIGKFSRRLEQQLEREAGFDLEDNQVKLLRELNKVDPEGVIRWFEGRPLQHHNSGALAEYVKALVKVDRLDESSLLKALQRGAAASTSNFRADSSSNVTANPSPAFTTVGTYTKDGVLGSANAPIHMLSSEGGFKTQVWRTVRTIALGFLLLSAVGALIEDKGIGKGLGLNEEVQPTMESNTKFSDVKGVDEAKAELEEIVHYLRDPKRFTRLGGKLPKGVLLVGPPGTGKTMLARAIAGEAGVPFFYCSGSEFEEMFVGVGARRVRDLFAAAKKRSPCIIFMDEIDAIGGSRNPKDQQYMKMTLNQLLVELDGFKQNEGIIVIAATNFPESLDKALVRPGRFDRHVVVPNPDVEGRRQILDSHMLKVPKAGDVDLMIIARGTPGFSGADLANLINVAALKAAMDGQKVVGMIDLEYAKDKIMMGSERKSAVISDESRRLTAYHEGGHALVAIHTDGALPVHKATIVPRGMALGMVAQLPDKDETSSSRRQMLARLDVCMGGRVAEELIFGENEVTSGASSDLKSATRLAMEMVTKFGMSKAVGLVAHNYDDDATRMSTETRLLIEKEVRDLLQKAYENAKIILTTHQKELHALAKALLEHETLTGTQIKTLLAQINSQSTLPSTLPPPQTLPSPSASEAAEAATTAAEAPMAAGTAAAAAAKAKPVAQPART</sequence>
<comment type="caution">
    <text evidence="1">The sequence shown here is derived from an EMBL/GenBank/DDBJ whole genome shotgun (WGS) entry which is preliminary data.</text>
</comment>
<name>A0ACC2CTN6_DIPCM</name>
<dbReference type="Proteomes" id="UP001162992">
    <property type="component" value="Chromosome 9"/>
</dbReference>